<dbReference type="RefSeq" id="WP_271712494.1">
    <property type="nucleotide sequence ID" value="NZ_AP024169.1"/>
</dbReference>
<evidence type="ECO:0000256" key="1">
    <source>
        <dbReference type="ARBA" id="ARBA00005854"/>
    </source>
</evidence>
<dbReference type="Pfam" id="PF00389">
    <property type="entry name" value="2-Hacid_dh"/>
    <property type="match status" value="1"/>
</dbReference>
<evidence type="ECO:0000259" key="6">
    <source>
        <dbReference type="Pfam" id="PF02826"/>
    </source>
</evidence>
<evidence type="ECO:0000256" key="4">
    <source>
        <dbReference type="RuleBase" id="RU003719"/>
    </source>
</evidence>
<sequence length="316" mass="36441">MNILISDYEDVLDRDLEYEKQLLLEHLPEAHIEVYSYINEEEFLEKIKDVDVLSTAFLPLNKKVLQSAKRLKCISVNATGYGNIDIQEARNLKIEVRTVKEYCTTEVAEHTMALLLSLVRNIKHYSNEIDRENIWKYQSVVNMKRLAGQTLAIFGFGRIGQAVTKKARAFDLKIIAVDPFTSKEIADELGVTLVDKEYALEHADIITNHMNQTLENKQYFSKEEFLKMKKQPLFINVGRGECVNEQDLLWALEKKHISGAALDVLKEENPELIDHPLTRRDNVILTPHAAFYSEQSMIDLQTRTCENIIDSVKGWR</sequence>
<evidence type="ECO:0000259" key="5">
    <source>
        <dbReference type="Pfam" id="PF00389"/>
    </source>
</evidence>
<keyword evidence="2 4" id="KW-0560">Oxidoreductase</keyword>
<comment type="similarity">
    <text evidence="1 4">Belongs to the D-isomer specific 2-hydroxyacid dehydrogenase family.</text>
</comment>
<dbReference type="GO" id="GO:0016616">
    <property type="term" value="F:oxidoreductase activity, acting on the CH-OH group of donors, NAD or NADP as acceptor"/>
    <property type="evidence" value="ECO:0007669"/>
    <property type="project" value="InterPro"/>
</dbReference>
<dbReference type="EMBL" id="AP024169">
    <property type="protein sequence ID" value="BCN31369.1"/>
    <property type="molecule type" value="Genomic_DNA"/>
</dbReference>
<dbReference type="Proteomes" id="UP000595897">
    <property type="component" value="Chromosome"/>
</dbReference>
<dbReference type="GO" id="GO:0003714">
    <property type="term" value="F:transcription corepressor activity"/>
    <property type="evidence" value="ECO:0007669"/>
    <property type="project" value="InterPro"/>
</dbReference>
<evidence type="ECO:0000256" key="2">
    <source>
        <dbReference type="ARBA" id="ARBA00023002"/>
    </source>
</evidence>
<dbReference type="InterPro" id="IPR006139">
    <property type="entry name" value="D-isomer_2_OHA_DH_cat_dom"/>
</dbReference>
<keyword evidence="3" id="KW-0520">NAD</keyword>
<organism evidence="7 8">
    <name type="scientific">Anaeromicropila herbilytica</name>
    <dbReference type="NCBI Taxonomy" id="2785025"/>
    <lineage>
        <taxon>Bacteria</taxon>
        <taxon>Bacillati</taxon>
        <taxon>Bacillota</taxon>
        <taxon>Clostridia</taxon>
        <taxon>Lachnospirales</taxon>
        <taxon>Lachnospiraceae</taxon>
        <taxon>Anaeromicropila</taxon>
    </lineage>
</organism>
<dbReference type="PANTHER" id="PTHR42789">
    <property type="entry name" value="D-ISOMER SPECIFIC 2-HYDROXYACID DEHYDROGENASE FAMILY PROTEIN (AFU_ORTHOLOGUE AFUA_6G10090)"/>
    <property type="match status" value="1"/>
</dbReference>
<feature type="domain" description="D-isomer specific 2-hydroxyacid dehydrogenase catalytic" evidence="5">
    <location>
        <begin position="18"/>
        <end position="314"/>
    </location>
</feature>
<dbReference type="SUPFAM" id="SSF52283">
    <property type="entry name" value="Formate/glycerate dehydrogenase catalytic domain-like"/>
    <property type="match status" value="1"/>
</dbReference>
<dbReference type="CDD" id="cd05299">
    <property type="entry name" value="CtBP_dh"/>
    <property type="match status" value="1"/>
</dbReference>
<keyword evidence="8" id="KW-1185">Reference proteome</keyword>
<dbReference type="PANTHER" id="PTHR42789:SF1">
    <property type="entry name" value="D-ISOMER SPECIFIC 2-HYDROXYACID DEHYDROGENASE FAMILY PROTEIN (AFU_ORTHOLOGUE AFUA_6G10090)"/>
    <property type="match status" value="1"/>
</dbReference>
<dbReference type="InterPro" id="IPR050857">
    <property type="entry name" value="D-2-hydroxyacid_DH"/>
</dbReference>
<gene>
    <name evidence="7" type="ORF">bsdtb5_26640</name>
</gene>
<dbReference type="KEGG" id="ahb:bsdtb5_26640"/>
<dbReference type="InterPro" id="IPR006140">
    <property type="entry name" value="D-isomer_DH_NAD-bd"/>
</dbReference>
<dbReference type="GO" id="GO:0051287">
    <property type="term" value="F:NAD binding"/>
    <property type="evidence" value="ECO:0007669"/>
    <property type="project" value="InterPro"/>
</dbReference>
<evidence type="ECO:0000256" key="3">
    <source>
        <dbReference type="ARBA" id="ARBA00023027"/>
    </source>
</evidence>
<dbReference type="Pfam" id="PF02826">
    <property type="entry name" value="2-Hacid_dh_C"/>
    <property type="match status" value="1"/>
</dbReference>
<name>A0A7R7IDR7_9FIRM</name>
<feature type="domain" description="D-isomer specific 2-hydroxyacid dehydrogenase NAD-binding" evidence="6">
    <location>
        <begin position="112"/>
        <end position="290"/>
    </location>
</feature>
<evidence type="ECO:0000313" key="8">
    <source>
        <dbReference type="Proteomes" id="UP000595897"/>
    </source>
</evidence>
<dbReference type="Gene3D" id="3.40.50.720">
    <property type="entry name" value="NAD(P)-binding Rossmann-like Domain"/>
    <property type="match status" value="2"/>
</dbReference>
<reference evidence="7 8" key="1">
    <citation type="submission" date="2020-11" db="EMBL/GenBank/DDBJ databases">
        <title>Draft genome sequencing of a Lachnospiraceae strain isolated from anoxic soil subjected to BSD treatment.</title>
        <authorList>
            <person name="Uek A."/>
            <person name="Tonouchi A."/>
        </authorList>
    </citation>
    <scope>NUCLEOTIDE SEQUENCE [LARGE SCALE GENOMIC DNA]</scope>
    <source>
        <strain evidence="7 8">TB5</strain>
    </source>
</reference>
<dbReference type="SUPFAM" id="SSF51735">
    <property type="entry name" value="NAD(P)-binding Rossmann-fold domains"/>
    <property type="match status" value="1"/>
</dbReference>
<evidence type="ECO:0000313" key="7">
    <source>
        <dbReference type="EMBL" id="BCN31369.1"/>
    </source>
</evidence>
<dbReference type="InterPro" id="IPR036291">
    <property type="entry name" value="NAD(P)-bd_dom_sf"/>
</dbReference>
<proteinExistence type="inferred from homology"/>
<protein>
    <submittedName>
        <fullName evidence="7">Glycerate dehydrogenase</fullName>
    </submittedName>
</protein>
<accession>A0A7R7IDR7</accession>
<dbReference type="AlphaFoldDB" id="A0A7R7IDR7"/>
<dbReference type="InterPro" id="IPR043322">
    <property type="entry name" value="CtBP"/>
</dbReference>